<gene>
    <name evidence="6" type="ordered locus">RB2501_13359</name>
</gene>
<dbReference type="Gene3D" id="3.30.470.20">
    <property type="entry name" value="ATP-grasp fold, B domain"/>
    <property type="match status" value="1"/>
</dbReference>
<dbReference type="HOGENOM" id="CLU_029016_5_1_10"/>
<reference evidence="6 7" key="1">
    <citation type="journal article" date="2009" name="J. Bacteriol.">
        <title>Complete genome sequence of Robiginitalea biformata HTCC2501.</title>
        <authorList>
            <person name="Oh H.M."/>
            <person name="Giovannoni S.J."/>
            <person name="Lee K."/>
            <person name="Ferriera S."/>
            <person name="Johnson J."/>
            <person name="Cho J.C."/>
        </authorList>
    </citation>
    <scope>NUCLEOTIDE SEQUENCE [LARGE SCALE GENOMIC DNA]</scope>
    <source>
        <strain evidence="7">ATCC BAA-864 / HTCC2501 / KCTC 12146</strain>
    </source>
</reference>
<dbReference type="InterPro" id="IPR011761">
    <property type="entry name" value="ATP-grasp"/>
</dbReference>
<keyword evidence="3 4" id="KW-0067">ATP-binding</keyword>
<keyword evidence="2 4" id="KW-0547">Nucleotide-binding</keyword>
<dbReference type="Pfam" id="PF02786">
    <property type="entry name" value="CPSase_L_D2"/>
    <property type="match status" value="1"/>
</dbReference>
<dbReference type="PANTHER" id="PTHR43055:SF1">
    <property type="entry name" value="FORMATE-DEPENDENT PHOSPHORIBOSYLGLYCINAMIDE FORMYLTRANSFERASE"/>
    <property type="match status" value="1"/>
</dbReference>
<dbReference type="SUPFAM" id="SSF52440">
    <property type="entry name" value="PreATP-grasp domain"/>
    <property type="match status" value="1"/>
</dbReference>
<dbReference type="Gene3D" id="3.40.50.20">
    <property type="match status" value="1"/>
</dbReference>
<evidence type="ECO:0000256" key="3">
    <source>
        <dbReference type="ARBA" id="ARBA00022840"/>
    </source>
</evidence>
<dbReference type="Proteomes" id="UP000009049">
    <property type="component" value="Chromosome"/>
</dbReference>
<keyword evidence="1" id="KW-0436">Ligase</keyword>
<evidence type="ECO:0000313" key="7">
    <source>
        <dbReference type="Proteomes" id="UP000009049"/>
    </source>
</evidence>
<dbReference type="SUPFAM" id="SSF56059">
    <property type="entry name" value="Glutathione synthetase ATP-binding domain-like"/>
    <property type="match status" value="1"/>
</dbReference>
<dbReference type="GO" id="GO:0046872">
    <property type="term" value="F:metal ion binding"/>
    <property type="evidence" value="ECO:0007669"/>
    <property type="project" value="InterPro"/>
</dbReference>
<evidence type="ECO:0000313" key="6">
    <source>
        <dbReference type="EMBL" id="EAR15318.1"/>
    </source>
</evidence>
<evidence type="ECO:0000256" key="2">
    <source>
        <dbReference type="ARBA" id="ARBA00022741"/>
    </source>
</evidence>
<sequence>MQMKKIMILGGNPETAVLVNTALSMGYYTIVVDMGHGSPAKKNASESYDIDVFEVDKVVALARERKVDAVLVGVADILVKPYREICEKLGVHCYATEKAVEAFSSKDGFKRYCMEHDIQDIPGIYLHASSPIEKPEGLDYPLMIKPVDSGGGVGMKICRDDADYRDSVREALKHSKKGVVLVERYMDCDDMAAYYTFRNGIPYLSATYDRITQKQGDASPVGIGAIYPSRHQQTFEKNIHPKLSRFFQSLGIQSGVLNLQFFVEDDEFYAYDPGFRLQGEAPHIHLAHINGFDHREMLIEFAFTGEFGSDDFPEKNDPGFQGKSACTYWVLLKAGEIASIQGLDTIKMDESVVFVMQRFQQGDVVQPEWVGTERQVFARIYIEADSIGEINAKITDFNDRLKIEDTRGENMIISHLHPFEEKEYS</sequence>
<evidence type="ECO:0000256" key="4">
    <source>
        <dbReference type="PROSITE-ProRule" id="PRU00409"/>
    </source>
</evidence>
<dbReference type="PANTHER" id="PTHR43055">
    <property type="entry name" value="FORMATE-DEPENDENT PHOSPHORIBOSYLGLYCINAMIDE FORMYLTRANSFERASE"/>
    <property type="match status" value="1"/>
</dbReference>
<dbReference type="KEGG" id="rbi:RB2501_13359"/>
<dbReference type="PROSITE" id="PS50975">
    <property type="entry name" value="ATP_GRASP"/>
    <property type="match status" value="1"/>
</dbReference>
<proteinExistence type="predicted"/>
<dbReference type="GO" id="GO:0016874">
    <property type="term" value="F:ligase activity"/>
    <property type="evidence" value="ECO:0007669"/>
    <property type="project" value="UniProtKB-KW"/>
</dbReference>
<feature type="domain" description="ATP-grasp" evidence="5">
    <location>
        <begin position="110"/>
        <end position="303"/>
    </location>
</feature>
<keyword evidence="7" id="KW-1185">Reference proteome</keyword>
<dbReference type="STRING" id="313596.RB2501_13359"/>
<dbReference type="AlphaFoldDB" id="A4CKB9"/>
<accession>A4CKB9</accession>
<evidence type="ECO:0000256" key="1">
    <source>
        <dbReference type="ARBA" id="ARBA00022598"/>
    </source>
</evidence>
<dbReference type="InterPro" id="IPR013815">
    <property type="entry name" value="ATP_grasp_subdomain_1"/>
</dbReference>
<dbReference type="InterPro" id="IPR005479">
    <property type="entry name" value="CPAse_ATP-bd"/>
</dbReference>
<evidence type="ECO:0000259" key="5">
    <source>
        <dbReference type="PROSITE" id="PS50975"/>
    </source>
</evidence>
<organism evidence="6 7">
    <name type="scientific">Robiginitalea biformata (strain ATCC BAA-864 / DSM 15991 / KCTC 12146 / HTCC2501)</name>
    <dbReference type="NCBI Taxonomy" id="313596"/>
    <lineage>
        <taxon>Bacteria</taxon>
        <taxon>Pseudomonadati</taxon>
        <taxon>Bacteroidota</taxon>
        <taxon>Flavobacteriia</taxon>
        <taxon>Flavobacteriales</taxon>
        <taxon>Flavobacteriaceae</taxon>
        <taxon>Robiginitalea</taxon>
    </lineage>
</organism>
<protein>
    <submittedName>
        <fullName evidence="6">Putative carbamoyl-phosphate-synthetase</fullName>
    </submittedName>
</protein>
<name>A4CKB9_ROBBH</name>
<dbReference type="GO" id="GO:0005829">
    <property type="term" value="C:cytosol"/>
    <property type="evidence" value="ECO:0007669"/>
    <property type="project" value="TreeGrafter"/>
</dbReference>
<dbReference type="Gene3D" id="3.30.1490.20">
    <property type="entry name" value="ATP-grasp fold, A domain"/>
    <property type="match status" value="1"/>
</dbReference>
<dbReference type="GO" id="GO:0005524">
    <property type="term" value="F:ATP binding"/>
    <property type="evidence" value="ECO:0007669"/>
    <property type="project" value="UniProtKB-UniRule"/>
</dbReference>
<dbReference type="EMBL" id="CP001712">
    <property type="protein sequence ID" value="EAR15318.1"/>
    <property type="molecule type" value="Genomic_DNA"/>
</dbReference>
<dbReference type="eggNOG" id="COG0151">
    <property type="taxonomic scope" value="Bacteria"/>
</dbReference>
<dbReference type="InterPro" id="IPR016185">
    <property type="entry name" value="PreATP-grasp_dom_sf"/>
</dbReference>